<keyword evidence="9" id="KW-0050">Antiport</keyword>
<comment type="subcellular location">
    <subcellularLocation>
        <location evidence="1">Endomembrane system</location>
        <topology evidence="1">Multi-pass membrane protein</topology>
    </subcellularLocation>
</comment>
<evidence type="ECO:0000256" key="3">
    <source>
        <dbReference type="ARBA" id="ARBA00022568"/>
    </source>
</evidence>
<sequence length="365" mass="39022">MIQDKLKMTTKDKILLGMLVFVPICFITEWLHLNPVIVFLASGLAIVPLAARIANSTEEIASVIGSSLGGLLNATFGNATEMIISIVALKAGLVDVVKASITGTIIANLLLALGAAITLGGLRFKEQNFQPTVARMNASSLNLALVVLLTPTAIDFTSQGLELATINNFSAVASVLLLLFYVLSLLFSIKTHKYVYEVGTTEGEEVDYTTHESKPLWQPIIILLVCTIVLVFVSDILVESLEKAITTLGLSELFTGVILIPLFGGAVEYITAATFAIKNKMDLAVAVAMGSSLQIAMFVAPVLVLVGQFIGQPMNLEFNPFEVLTVAIAVVITNSISTDGKTNWLEGALLLITYAVLGTAFYFHP</sequence>
<evidence type="ECO:0000256" key="6">
    <source>
        <dbReference type="ARBA" id="ARBA00022989"/>
    </source>
</evidence>
<dbReference type="InterPro" id="IPR004837">
    <property type="entry name" value="NaCa_Exmemb"/>
</dbReference>
<dbReference type="InterPro" id="IPR044880">
    <property type="entry name" value="NCX_ion-bd_dom_sf"/>
</dbReference>
<reference evidence="11" key="1">
    <citation type="submission" date="2018-12" db="EMBL/GenBank/DDBJ databases">
        <authorList>
            <person name="Will S."/>
            <person name="Neumann-Schaal M."/>
            <person name="Henke P."/>
        </authorList>
    </citation>
    <scope>NUCLEOTIDE SEQUENCE</scope>
    <source>
        <strain evidence="11">PCC 7102</strain>
    </source>
</reference>
<reference evidence="11" key="2">
    <citation type="journal article" date="2019" name="Genome Biol. Evol.">
        <title>Day and night: Metabolic profiles and evolutionary relationships of six axenic non-marine cyanobacteria.</title>
        <authorList>
            <person name="Will S.E."/>
            <person name="Henke P."/>
            <person name="Boedeker C."/>
            <person name="Huang S."/>
            <person name="Brinkmann H."/>
            <person name="Rohde M."/>
            <person name="Jarek M."/>
            <person name="Friedl T."/>
            <person name="Seufert S."/>
            <person name="Schumacher M."/>
            <person name="Overmann J."/>
            <person name="Neumann-Schaal M."/>
            <person name="Petersen J."/>
        </authorList>
    </citation>
    <scope>NUCLEOTIDE SEQUENCE [LARGE SCALE GENOMIC DNA]</scope>
    <source>
        <strain evidence="11">PCC 7102</strain>
    </source>
</reference>
<organism evidence="11 12">
    <name type="scientific">Dulcicalothrix desertica PCC 7102</name>
    <dbReference type="NCBI Taxonomy" id="232991"/>
    <lineage>
        <taxon>Bacteria</taxon>
        <taxon>Bacillati</taxon>
        <taxon>Cyanobacteriota</taxon>
        <taxon>Cyanophyceae</taxon>
        <taxon>Nostocales</taxon>
        <taxon>Calotrichaceae</taxon>
        <taxon>Dulcicalothrix</taxon>
    </lineage>
</organism>
<evidence type="ECO:0000313" key="12">
    <source>
        <dbReference type="Proteomes" id="UP000271624"/>
    </source>
</evidence>
<feature type="transmembrane region" description="Helical" evidence="9">
    <location>
        <begin position="37"/>
        <end position="55"/>
    </location>
</feature>
<dbReference type="AlphaFoldDB" id="A0A3S1AR57"/>
<dbReference type="EMBL" id="RSCL01000005">
    <property type="protein sequence ID" value="RUT07305.1"/>
    <property type="molecule type" value="Genomic_DNA"/>
</dbReference>
<feature type="transmembrane region" description="Helical" evidence="9">
    <location>
        <begin position="67"/>
        <end position="89"/>
    </location>
</feature>
<dbReference type="InterPro" id="IPR004798">
    <property type="entry name" value="CAX-like"/>
</dbReference>
<dbReference type="GO" id="GO:0016020">
    <property type="term" value="C:membrane"/>
    <property type="evidence" value="ECO:0007669"/>
    <property type="project" value="InterPro"/>
</dbReference>
<feature type="transmembrane region" description="Helical" evidence="9">
    <location>
        <begin position="220"/>
        <end position="241"/>
    </location>
</feature>
<feature type="transmembrane region" description="Helical" evidence="9">
    <location>
        <begin position="344"/>
        <end position="363"/>
    </location>
</feature>
<feature type="transmembrane region" description="Helical" evidence="9">
    <location>
        <begin position="283"/>
        <end position="306"/>
    </location>
</feature>
<evidence type="ECO:0000256" key="5">
    <source>
        <dbReference type="ARBA" id="ARBA00022837"/>
    </source>
</evidence>
<proteinExistence type="inferred from homology"/>
<protein>
    <recommendedName>
        <fullName evidence="9">Ca(2+)/H(+) antiporter</fullName>
    </recommendedName>
</protein>
<dbReference type="Pfam" id="PF01699">
    <property type="entry name" value="Na_Ca_ex"/>
    <property type="match status" value="2"/>
</dbReference>
<keyword evidence="7 9" id="KW-0406">Ion transport</keyword>
<name>A0A3S1AR57_9CYAN</name>
<feature type="transmembrane region" description="Helical" evidence="9">
    <location>
        <begin position="253"/>
        <end position="276"/>
    </location>
</feature>
<keyword evidence="3 9" id="KW-0109">Calcium transport</keyword>
<feature type="domain" description="Sodium/calcium exchanger membrane region" evidence="10">
    <location>
        <begin position="36"/>
        <end position="189"/>
    </location>
</feature>
<keyword evidence="4 9" id="KW-0812">Transmembrane</keyword>
<evidence type="ECO:0000256" key="8">
    <source>
        <dbReference type="ARBA" id="ARBA00023136"/>
    </source>
</evidence>
<dbReference type="InterPro" id="IPR004713">
    <property type="entry name" value="CaH_exchang"/>
</dbReference>
<dbReference type="Proteomes" id="UP000271624">
    <property type="component" value="Unassembled WGS sequence"/>
</dbReference>
<evidence type="ECO:0000256" key="7">
    <source>
        <dbReference type="ARBA" id="ARBA00023065"/>
    </source>
</evidence>
<feature type="transmembrane region" description="Helical" evidence="9">
    <location>
        <begin position="12"/>
        <end position="31"/>
    </location>
</feature>
<accession>A0A3S1AR57</accession>
<evidence type="ECO:0000256" key="2">
    <source>
        <dbReference type="ARBA" id="ARBA00022448"/>
    </source>
</evidence>
<dbReference type="Gene3D" id="1.20.1420.30">
    <property type="entry name" value="NCX, central ion-binding region"/>
    <property type="match status" value="2"/>
</dbReference>
<feature type="transmembrane region" description="Helical" evidence="9">
    <location>
        <begin position="101"/>
        <end position="122"/>
    </location>
</feature>
<comment type="similarity">
    <text evidence="9">Belongs to the Ca(2+):cation antiporter (CaCA) (TC 2.A.19) family.</text>
</comment>
<keyword evidence="8 9" id="KW-0472">Membrane</keyword>
<feature type="transmembrane region" description="Helical" evidence="9">
    <location>
        <begin position="134"/>
        <end position="154"/>
    </location>
</feature>
<feature type="transmembrane region" description="Helical" evidence="9">
    <location>
        <begin position="318"/>
        <end position="337"/>
    </location>
</feature>
<evidence type="ECO:0000313" key="11">
    <source>
        <dbReference type="EMBL" id="RUT07305.1"/>
    </source>
</evidence>
<evidence type="ECO:0000256" key="4">
    <source>
        <dbReference type="ARBA" id="ARBA00022692"/>
    </source>
</evidence>
<keyword evidence="5 9" id="KW-0106">Calcium</keyword>
<evidence type="ECO:0000256" key="1">
    <source>
        <dbReference type="ARBA" id="ARBA00004127"/>
    </source>
</evidence>
<keyword evidence="6 9" id="KW-1133">Transmembrane helix</keyword>
<gene>
    <name evidence="11" type="ORF">DSM106972_025660</name>
</gene>
<dbReference type="PANTHER" id="PTHR31503:SF22">
    <property type="entry name" value="VACUOLAR CALCIUM ION TRANSPORTER"/>
    <property type="match status" value="1"/>
</dbReference>
<comment type="function">
    <text evidence="9">Ca(+)/H(+) antiporter that extrudes calcium in exchange for external protons.</text>
</comment>
<evidence type="ECO:0000256" key="9">
    <source>
        <dbReference type="RuleBase" id="RU365028"/>
    </source>
</evidence>
<evidence type="ECO:0000259" key="10">
    <source>
        <dbReference type="Pfam" id="PF01699"/>
    </source>
</evidence>
<keyword evidence="12" id="KW-1185">Reference proteome</keyword>
<feature type="transmembrane region" description="Helical" evidence="9">
    <location>
        <begin position="166"/>
        <end position="187"/>
    </location>
</feature>
<comment type="caution">
    <text evidence="11">The sequence shown here is derived from an EMBL/GenBank/DDBJ whole genome shotgun (WGS) entry which is preliminary data.</text>
</comment>
<dbReference type="GO" id="GO:0006874">
    <property type="term" value="P:intracellular calcium ion homeostasis"/>
    <property type="evidence" value="ECO:0007669"/>
    <property type="project" value="TreeGrafter"/>
</dbReference>
<feature type="domain" description="Sodium/calcium exchanger membrane region" evidence="10">
    <location>
        <begin position="220"/>
        <end position="358"/>
    </location>
</feature>
<keyword evidence="2 9" id="KW-0813">Transport</keyword>
<dbReference type="GO" id="GO:0012505">
    <property type="term" value="C:endomembrane system"/>
    <property type="evidence" value="ECO:0007669"/>
    <property type="project" value="UniProtKB-SubCell"/>
</dbReference>
<dbReference type="PANTHER" id="PTHR31503">
    <property type="entry name" value="VACUOLAR CALCIUM ION TRANSPORTER"/>
    <property type="match status" value="1"/>
</dbReference>
<dbReference type="NCBIfam" id="TIGR00378">
    <property type="entry name" value="cax"/>
    <property type="match status" value="1"/>
</dbReference>
<dbReference type="GO" id="GO:0015369">
    <property type="term" value="F:calcium:proton antiporter activity"/>
    <property type="evidence" value="ECO:0007669"/>
    <property type="project" value="UniProtKB-UniRule"/>
</dbReference>